<keyword evidence="2" id="KW-0175">Coiled coil</keyword>
<dbReference type="EMBL" id="BFAA01180288">
    <property type="protein sequence ID" value="GCB85654.1"/>
    <property type="molecule type" value="Genomic_DNA"/>
</dbReference>
<dbReference type="InterPro" id="IPR037231">
    <property type="entry name" value="NAP-like_sf"/>
</dbReference>
<feature type="coiled-coil region" evidence="2">
    <location>
        <begin position="64"/>
        <end position="95"/>
    </location>
</feature>
<comment type="caution">
    <text evidence="4">The sequence shown here is derived from an EMBL/GenBank/DDBJ whole genome shotgun (WGS) entry which is preliminary data.</text>
</comment>
<comment type="similarity">
    <text evidence="1">Belongs to the nucleosome assembly protein (NAP) family.</text>
</comment>
<dbReference type="OrthoDB" id="9950310at2759"/>
<evidence type="ECO:0000313" key="4">
    <source>
        <dbReference type="EMBL" id="GCB85654.1"/>
    </source>
</evidence>
<evidence type="ECO:0000256" key="3">
    <source>
        <dbReference type="SAM" id="MobiDB-lite"/>
    </source>
</evidence>
<organism evidence="4 5">
    <name type="scientific">Scyliorhinus torazame</name>
    <name type="common">Cloudy catshark</name>
    <name type="synonym">Catulus torazame</name>
    <dbReference type="NCBI Taxonomy" id="75743"/>
    <lineage>
        <taxon>Eukaryota</taxon>
        <taxon>Metazoa</taxon>
        <taxon>Chordata</taxon>
        <taxon>Craniata</taxon>
        <taxon>Vertebrata</taxon>
        <taxon>Chondrichthyes</taxon>
        <taxon>Elasmobranchii</taxon>
        <taxon>Galeomorphii</taxon>
        <taxon>Galeoidea</taxon>
        <taxon>Carcharhiniformes</taxon>
        <taxon>Scyliorhinidae</taxon>
        <taxon>Scyliorhinus</taxon>
    </lineage>
</organism>
<dbReference type="GO" id="GO:0005634">
    <property type="term" value="C:nucleus"/>
    <property type="evidence" value="ECO:0007669"/>
    <property type="project" value="InterPro"/>
</dbReference>
<dbReference type="Proteomes" id="UP000288216">
    <property type="component" value="Unassembled WGS sequence"/>
</dbReference>
<feature type="compositionally biased region" description="Low complexity" evidence="3">
    <location>
        <begin position="21"/>
        <end position="37"/>
    </location>
</feature>
<evidence type="ECO:0000256" key="1">
    <source>
        <dbReference type="ARBA" id="ARBA00009947"/>
    </source>
</evidence>
<name>A0A401QJV6_SCYTO</name>
<dbReference type="Gene3D" id="1.20.5.1500">
    <property type="match status" value="1"/>
</dbReference>
<feature type="region of interest" description="Disordered" evidence="3">
    <location>
        <begin position="1"/>
        <end position="37"/>
    </location>
</feature>
<sequence length="121" mass="12664">MSGAPEAKLARLEEPAASGKQAAGEPEEAAGVAAQARPGKGAVLGGVAPAGGGGAAPAAVARETQRALEAVDTCQRELEALNERASEEILRVERRYGDLRRPHLERRSRLIEDIPGFWVTA</sequence>
<feature type="non-terminal residue" evidence="4">
    <location>
        <position position="121"/>
    </location>
</feature>
<dbReference type="SUPFAM" id="SSF143113">
    <property type="entry name" value="NAP-like"/>
    <property type="match status" value="1"/>
</dbReference>
<keyword evidence="5" id="KW-1185">Reference proteome</keyword>
<reference evidence="4 5" key="1">
    <citation type="journal article" date="2018" name="Nat. Ecol. Evol.">
        <title>Shark genomes provide insights into elasmobranch evolution and the origin of vertebrates.</title>
        <authorList>
            <person name="Hara Y"/>
            <person name="Yamaguchi K"/>
            <person name="Onimaru K"/>
            <person name="Kadota M"/>
            <person name="Koyanagi M"/>
            <person name="Keeley SD"/>
            <person name="Tatsumi K"/>
            <person name="Tanaka K"/>
            <person name="Motone F"/>
            <person name="Kageyama Y"/>
            <person name="Nozu R"/>
            <person name="Adachi N"/>
            <person name="Nishimura O"/>
            <person name="Nakagawa R"/>
            <person name="Tanegashima C"/>
            <person name="Kiyatake I"/>
            <person name="Matsumoto R"/>
            <person name="Murakumo K"/>
            <person name="Nishida K"/>
            <person name="Terakita A"/>
            <person name="Kuratani S"/>
            <person name="Sato K"/>
            <person name="Hyodo S Kuraku.S."/>
        </authorList>
    </citation>
    <scope>NUCLEOTIDE SEQUENCE [LARGE SCALE GENOMIC DNA]</scope>
</reference>
<proteinExistence type="inferred from homology"/>
<dbReference type="STRING" id="75743.A0A401QJV6"/>
<evidence type="ECO:0000256" key="2">
    <source>
        <dbReference type="SAM" id="Coils"/>
    </source>
</evidence>
<dbReference type="PANTHER" id="PTHR11875">
    <property type="entry name" value="TESTIS-SPECIFIC Y-ENCODED PROTEIN"/>
    <property type="match status" value="1"/>
</dbReference>
<dbReference type="GO" id="GO:0006334">
    <property type="term" value="P:nucleosome assembly"/>
    <property type="evidence" value="ECO:0007669"/>
    <property type="project" value="InterPro"/>
</dbReference>
<accession>A0A401QJV6</accession>
<dbReference type="AlphaFoldDB" id="A0A401QJV6"/>
<evidence type="ECO:0000313" key="5">
    <source>
        <dbReference type="Proteomes" id="UP000288216"/>
    </source>
</evidence>
<protein>
    <submittedName>
        <fullName evidence="4">Uncharacterized protein</fullName>
    </submittedName>
</protein>
<gene>
    <name evidence="4" type="ORF">scyTo_0026303</name>
</gene>
<dbReference type="InterPro" id="IPR002164">
    <property type="entry name" value="NAP_family"/>
</dbReference>